<comment type="similarity">
    <text evidence="1">Belongs to the isochorismatase family.</text>
</comment>
<dbReference type="AlphaFoldDB" id="A0A1S8A6E3"/>
<dbReference type="SUPFAM" id="SSF52499">
    <property type="entry name" value="Isochorismatase-like hydrolases"/>
    <property type="match status" value="1"/>
</dbReference>
<organism evidence="5">
    <name type="scientific">Rosellinia necatrix</name>
    <name type="common">White root-rot fungus</name>
    <dbReference type="NCBI Taxonomy" id="77044"/>
    <lineage>
        <taxon>Eukaryota</taxon>
        <taxon>Fungi</taxon>
        <taxon>Dikarya</taxon>
        <taxon>Ascomycota</taxon>
        <taxon>Pezizomycotina</taxon>
        <taxon>Sordariomycetes</taxon>
        <taxon>Xylariomycetidae</taxon>
        <taxon>Xylariales</taxon>
        <taxon>Xylariaceae</taxon>
        <taxon>Rosellinia</taxon>
    </lineage>
</organism>
<evidence type="ECO:0000256" key="1">
    <source>
        <dbReference type="ARBA" id="ARBA00006336"/>
    </source>
</evidence>
<dbReference type="CDD" id="cd00431">
    <property type="entry name" value="cysteine_hydrolases"/>
    <property type="match status" value="1"/>
</dbReference>
<reference evidence="5" key="1">
    <citation type="submission" date="2016-03" db="EMBL/GenBank/DDBJ databases">
        <title>Draft genome sequence of Rosellinia necatrix.</title>
        <authorList>
            <person name="Kanematsu S."/>
        </authorList>
    </citation>
    <scope>NUCLEOTIDE SEQUENCE [LARGE SCALE GENOMIC DNA]</scope>
    <source>
        <strain evidence="5">W97</strain>
    </source>
</reference>
<dbReference type="Pfam" id="PF00857">
    <property type="entry name" value="Isochorismatase"/>
    <property type="match status" value="1"/>
</dbReference>
<dbReference type="Gene3D" id="3.40.50.850">
    <property type="entry name" value="Isochorismatase-like"/>
    <property type="match status" value="1"/>
</dbReference>
<dbReference type="PANTHER" id="PTHR43540:SF9">
    <property type="entry name" value="FAMILY HYDROLASE, PUTATIVE (AFU_ORTHOLOGUE AFUA_2G08700)-RELATED"/>
    <property type="match status" value="1"/>
</dbReference>
<sequence>MTLPLVFGAPGDAWVYYPDKKLYDLTRDGPAPSFSFETTQGRPGTTVNIQPEITALVVVDMQNFFLDQRCNNHPDGLKAAERIVEVVAKCRKLGIKIIWLNWGLTESDLLTMPPAAHRSFSSQLIDSANKNGEVQDNKGQTRAGFGSDMGSGRGKLLMAGSWNAELYEPLLEASDQENDIFCSKNRISGLWTNETPLHKAVKESFRTLIFAGVNTDQCVLGTLFDAYNRGFDCLMLEDCCATNTPGGKEVTARNVSECYGFVTDSRGFCSGREQEDNGRQTPQNESVEAKYERM</sequence>
<evidence type="ECO:0000259" key="4">
    <source>
        <dbReference type="Pfam" id="PF00857"/>
    </source>
</evidence>
<dbReference type="InterPro" id="IPR000868">
    <property type="entry name" value="Isochorismatase-like_dom"/>
</dbReference>
<proteinExistence type="inferred from homology"/>
<feature type="domain" description="Isochorismatase-like" evidence="4">
    <location>
        <begin position="54"/>
        <end position="265"/>
    </location>
</feature>
<dbReference type="InterPro" id="IPR050272">
    <property type="entry name" value="Isochorismatase-like_hydrls"/>
</dbReference>
<evidence type="ECO:0000313" key="6">
    <source>
        <dbReference type="Proteomes" id="UP000054516"/>
    </source>
</evidence>
<evidence type="ECO:0000256" key="2">
    <source>
        <dbReference type="ARBA" id="ARBA00022801"/>
    </source>
</evidence>
<keyword evidence="6" id="KW-1185">Reference proteome</keyword>
<dbReference type="InterPro" id="IPR036380">
    <property type="entry name" value="Isochorismatase-like_sf"/>
</dbReference>
<accession>A0A1S8A6E3</accession>
<dbReference type="OMA" id="MRDTWNA"/>
<name>A0A1S8A6E3_ROSNE</name>
<dbReference type="OrthoDB" id="167809at2759"/>
<dbReference type="PANTHER" id="PTHR43540">
    <property type="entry name" value="PEROXYUREIDOACRYLATE/UREIDOACRYLATE AMIDOHYDROLASE-RELATED"/>
    <property type="match status" value="1"/>
</dbReference>
<feature type="region of interest" description="Disordered" evidence="3">
    <location>
        <begin position="270"/>
        <end position="294"/>
    </location>
</feature>
<protein>
    <submittedName>
        <fullName evidence="5">Putative isochorismatase hydrolase</fullName>
    </submittedName>
</protein>
<gene>
    <name evidence="5" type="ORF">SAMD00023353_1000680</name>
</gene>
<evidence type="ECO:0000256" key="3">
    <source>
        <dbReference type="SAM" id="MobiDB-lite"/>
    </source>
</evidence>
<dbReference type="EMBL" id="DF977455">
    <property type="protein sequence ID" value="GAW25623.1"/>
    <property type="molecule type" value="Genomic_DNA"/>
</dbReference>
<dbReference type="GO" id="GO:0016787">
    <property type="term" value="F:hydrolase activity"/>
    <property type="evidence" value="ECO:0007669"/>
    <property type="project" value="UniProtKB-KW"/>
</dbReference>
<dbReference type="Proteomes" id="UP000054516">
    <property type="component" value="Unassembled WGS sequence"/>
</dbReference>
<keyword evidence="2 5" id="KW-0378">Hydrolase</keyword>
<evidence type="ECO:0000313" key="5">
    <source>
        <dbReference type="EMBL" id="GAW25623.1"/>
    </source>
</evidence>